<proteinExistence type="inferred from homology"/>
<evidence type="ECO:0000256" key="2">
    <source>
        <dbReference type="ARBA" id="ARBA00004186"/>
    </source>
</evidence>
<evidence type="ECO:0000256" key="6">
    <source>
        <dbReference type="ARBA" id="ARBA00022454"/>
    </source>
</evidence>
<dbReference type="InterPro" id="IPR013963">
    <property type="entry name" value="DASH_Dad2"/>
</dbReference>
<feature type="compositionally biased region" description="Polar residues" evidence="18">
    <location>
        <begin position="7"/>
        <end position="20"/>
    </location>
</feature>
<evidence type="ECO:0000256" key="18">
    <source>
        <dbReference type="SAM" id="MobiDB-lite"/>
    </source>
</evidence>
<evidence type="ECO:0000256" key="8">
    <source>
        <dbReference type="ARBA" id="ARBA00022618"/>
    </source>
</evidence>
<evidence type="ECO:0000256" key="14">
    <source>
        <dbReference type="ARBA" id="ARBA00023242"/>
    </source>
</evidence>
<dbReference type="GO" id="GO:0044732">
    <property type="term" value="C:mitotic spindle pole body"/>
    <property type="evidence" value="ECO:0007669"/>
    <property type="project" value="TreeGrafter"/>
</dbReference>
<keyword evidence="13" id="KW-0206">Cytoskeleton</keyword>
<evidence type="ECO:0000256" key="12">
    <source>
        <dbReference type="ARBA" id="ARBA00022838"/>
    </source>
</evidence>
<organism evidence="19 20">
    <name type="scientific">Ascobolus immersus RN42</name>
    <dbReference type="NCBI Taxonomy" id="1160509"/>
    <lineage>
        <taxon>Eukaryota</taxon>
        <taxon>Fungi</taxon>
        <taxon>Dikarya</taxon>
        <taxon>Ascomycota</taxon>
        <taxon>Pezizomycotina</taxon>
        <taxon>Pezizomycetes</taxon>
        <taxon>Pezizales</taxon>
        <taxon>Ascobolaceae</taxon>
        <taxon>Ascobolus</taxon>
    </lineage>
</organism>
<keyword evidence="11" id="KW-0159">Chromosome partition</keyword>
<feature type="region of interest" description="Disordered" evidence="18">
    <location>
        <begin position="1"/>
        <end position="20"/>
    </location>
</feature>
<dbReference type="Proteomes" id="UP000275078">
    <property type="component" value="Unassembled WGS sequence"/>
</dbReference>
<feature type="compositionally biased region" description="Acidic residues" evidence="18">
    <location>
        <begin position="91"/>
        <end position="101"/>
    </location>
</feature>
<evidence type="ECO:0000256" key="16">
    <source>
        <dbReference type="ARBA" id="ARBA00023328"/>
    </source>
</evidence>
<dbReference type="Pfam" id="PF08654">
    <property type="entry name" value="DASH_Dad2"/>
    <property type="match status" value="1"/>
</dbReference>
<gene>
    <name evidence="19" type="ORF">BJ508DRAFT_337651</name>
</gene>
<dbReference type="GO" id="GO:0000278">
    <property type="term" value="P:mitotic cell cycle"/>
    <property type="evidence" value="ECO:0007669"/>
    <property type="project" value="InterPro"/>
</dbReference>
<evidence type="ECO:0000256" key="7">
    <source>
        <dbReference type="ARBA" id="ARBA00022490"/>
    </source>
</evidence>
<keyword evidence="10" id="KW-0498">Mitosis</keyword>
<evidence type="ECO:0000313" key="20">
    <source>
        <dbReference type="Proteomes" id="UP000275078"/>
    </source>
</evidence>
<dbReference type="GO" id="GO:0042729">
    <property type="term" value="C:DASH complex"/>
    <property type="evidence" value="ECO:0007669"/>
    <property type="project" value="InterPro"/>
</dbReference>
<feature type="region of interest" description="Disordered" evidence="18">
    <location>
        <begin position="89"/>
        <end position="108"/>
    </location>
</feature>
<comment type="subcellular location">
    <subcellularLocation>
        <location evidence="3">Chromosome</location>
        <location evidence="3">Centromere</location>
        <location evidence="3">Kinetochore</location>
    </subcellularLocation>
    <subcellularLocation>
        <location evidence="2">Cytoplasm</location>
        <location evidence="2">Cytoskeleton</location>
        <location evidence="2">Spindle</location>
    </subcellularLocation>
    <subcellularLocation>
        <location evidence="1">Nucleus</location>
    </subcellularLocation>
</comment>
<reference evidence="19 20" key="1">
    <citation type="journal article" date="2018" name="Nat. Ecol. Evol.">
        <title>Pezizomycetes genomes reveal the molecular basis of ectomycorrhizal truffle lifestyle.</title>
        <authorList>
            <person name="Murat C."/>
            <person name="Payen T."/>
            <person name="Noel B."/>
            <person name="Kuo A."/>
            <person name="Morin E."/>
            <person name="Chen J."/>
            <person name="Kohler A."/>
            <person name="Krizsan K."/>
            <person name="Balestrini R."/>
            <person name="Da Silva C."/>
            <person name="Montanini B."/>
            <person name="Hainaut M."/>
            <person name="Levati E."/>
            <person name="Barry K.W."/>
            <person name="Belfiori B."/>
            <person name="Cichocki N."/>
            <person name="Clum A."/>
            <person name="Dockter R.B."/>
            <person name="Fauchery L."/>
            <person name="Guy J."/>
            <person name="Iotti M."/>
            <person name="Le Tacon F."/>
            <person name="Lindquist E.A."/>
            <person name="Lipzen A."/>
            <person name="Malagnac F."/>
            <person name="Mello A."/>
            <person name="Molinier V."/>
            <person name="Miyauchi S."/>
            <person name="Poulain J."/>
            <person name="Riccioni C."/>
            <person name="Rubini A."/>
            <person name="Sitrit Y."/>
            <person name="Splivallo R."/>
            <person name="Traeger S."/>
            <person name="Wang M."/>
            <person name="Zifcakova L."/>
            <person name="Wipf D."/>
            <person name="Zambonelli A."/>
            <person name="Paolocci F."/>
            <person name="Nowrousian M."/>
            <person name="Ottonello S."/>
            <person name="Baldrian P."/>
            <person name="Spatafora J.W."/>
            <person name="Henrissat B."/>
            <person name="Nagy L.G."/>
            <person name="Aury J.M."/>
            <person name="Wincker P."/>
            <person name="Grigoriev I.V."/>
            <person name="Bonfante P."/>
            <person name="Martin F.M."/>
        </authorList>
    </citation>
    <scope>NUCLEOTIDE SEQUENCE [LARGE SCALE GENOMIC DNA]</scope>
    <source>
        <strain evidence="19 20">RN42</strain>
    </source>
</reference>
<dbReference type="GO" id="GO:0051301">
    <property type="term" value="P:cell division"/>
    <property type="evidence" value="ECO:0007669"/>
    <property type="project" value="UniProtKB-KW"/>
</dbReference>
<evidence type="ECO:0000256" key="5">
    <source>
        <dbReference type="ARBA" id="ARBA00020260"/>
    </source>
</evidence>
<accession>A0A3N4II82</accession>
<dbReference type="GO" id="GO:0008608">
    <property type="term" value="P:attachment of spindle microtubules to kinetochore"/>
    <property type="evidence" value="ECO:0007669"/>
    <property type="project" value="TreeGrafter"/>
</dbReference>
<dbReference type="STRING" id="1160509.A0A3N4II82"/>
<evidence type="ECO:0000256" key="13">
    <source>
        <dbReference type="ARBA" id="ARBA00023212"/>
    </source>
</evidence>
<keyword evidence="7" id="KW-0963">Cytoplasm</keyword>
<evidence type="ECO:0000313" key="19">
    <source>
        <dbReference type="EMBL" id="RPA85336.1"/>
    </source>
</evidence>
<protein>
    <recommendedName>
        <fullName evidence="5">DASH complex subunit DAD2</fullName>
    </recommendedName>
    <alternativeName>
        <fullName evidence="17">Outer kinetochore protein DAD2</fullName>
    </alternativeName>
</protein>
<dbReference type="EMBL" id="ML119654">
    <property type="protein sequence ID" value="RPA85336.1"/>
    <property type="molecule type" value="Genomic_DNA"/>
</dbReference>
<dbReference type="OrthoDB" id="3230169at2759"/>
<keyword evidence="8" id="KW-0132">Cell division</keyword>
<evidence type="ECO:0000256" key="11">
    <source>
        <dbReference type="ARBA" id="ARBA00022829"/>
    </source>
</evidence>
<dbReference type="GO" id="GO:0005874">
    <property type="term" value="C:microtubule"/>
    <property type="evidence" value="ECO:0007669"/>
    <property type="project" value="UniProtKB-KW"/>
</dbReference>
<dbReference type="GO" id="GO:1990023">
    <property type="term" value="C:mitotic spindle midzone"/>
    <property type="evidence" value="ECO:0007669"/>
    <property type="project" value="TreeGrafter"/>
</dbReference>
<dbReference type="PANTHER" id="PTHR28036:SF1">
    <property type="entry name" value="DASH COMPLEX SUBUNIT DAD2"/>
    <property type="match status" value="1"/>
</dbReference>
<keyword evidence="16" id="KW-0137">Centromere</keyword>
<keyword evidence="20" id="KW-1185">Reference proteome</keyword>
<name>A0A3N4II82_ASCIM</name>
<evidence type="ECO:0000256" key="9">
    <source>
        <dbReference type="ARBA" id="ARBA00022701"/>
    </source>
</evidence>
<comment type="similarity">
    <text evidence="4">Belongs to the DASH complex DAD2 family.</text>
</comment>
<evidence type="ECO:0000256" key="15">
    <source>
        <dbReference type="ARBA" id="ARBA00023306"/>
    </source>
</evidence>
<keyword evidence="15" id="KW-0131">Cell cycle</keyword>
<keyword evidence="9" id="KW-0493">Microtubule</keyword>
<evidence type="ECO:0000256" key="1">
    <source>
        <dbReference type="ARBA" id="ARBA00004123"/>
    </source>
</evidence>
<evidence type="ECO:0000256" key="4">
    <source>
        <dbReference type="ARBA" id="ARBA00005501"/>
    </source>
</evidence>
<dbReference type="PANTHER" id="PTHR28036">
    <property type="entry name" value="DASH COMPLEX SUBUNIT DAD2"/>
    <property type="match status" value="1"/>
</dbReference>
<evidence type="ECO:0000256" key="17">
    <source>
        <dbReference type="ARBA" id="ARBA00030568"/>
    </source>
</evidence>
<evidence type="ECO:0000256" key="3">
    <source>
        <dbReference type="ARBA" id="ARBA00004629"/>
    </source>
</evidence>
<keyword evidence="6" id="KW-0158">Chromosome</keyword>
<dbReference type="AlphaFoldDB" id="A0A3N4II82"/>
<evidence type="ECO:0000256" key="10">
    <source>
        <dbReference type="ARBA" id="ARBA00022776"/>
    </source>
</evidence>
<keyword evidence="12" id="KW-0995">Kinetochore</keyword>
<keyword evidence="14" id="KW-0539">Nucleus</keyword>
<sequence>MSRHQSSRPGFTSGSFAPNQALQARIDNKTRELQDLKQLQQLSGTLVTQIEDLAAKLETLTDGTAKVALILANWGQVLRAVGLAQGALPVGEEEEEEEDTTNTEMKLPVPLVRIQVEEGPEEGQQQPH</sequence>